<dbReference type="EMBL" id="JBHRUJ010000017">
    <property type="protein sequence ID" value="MFC3212531.1"/>
    <property type="molecule type" value="Genomic_DNA"/>
</dbReference>
<evidence type="ECO:0000313" key="2">
    <source>
        <dbReference type="Proteomes" id="UP001595625"/>
    </source>
</evidence>
<dbReference type="PANTHER" id="PTHR39166:SF1">
    <property type="entry name" value="BLL1166 PROTEIN"/>
    <property type="match status" value="1"/>
</dbReference>
<keyword evidence="2" id="KW-1185">Reference proteome</keyword>
<comment type="caution">
    <text evidence="1">The sequence shown here is derived from an EMBL/GenBank/DDBJ whole genome shotgun (WGS) entry which is preliminary data.</text>
</comment>
<gene>
    <name evidence="1" type="ORF">ACFOEJ_15685</name>
</gene>
<reference evidence="2" key="1">
    <citation type="journal article" date="2019" name="Int. J. Syst. Evol. Microbiol.">
        <title>The Global Catalogue of Microorganisms (GCM) 10K type strain sequencing project: providing services to taxonomists for standard genome sequencing and annotation.</title>
        <authorList>
            <consortium name="The Broad Institute Genomics Platform"/>
            <consortium name="The Broad Institute Genome Sequencing Center for Infectious Disease"/>
            <person name="Wu L."/>
            <person name="Ma J."/>
        </authorList>
    </citation>
    <scope>NUCLEOTIDE SEQUENCE [LARGE SCALE GENOMIC DNA]</scope>
    <source>
        <strain evidence="2">CCM 320</strain>
    </source>
</reference>
<dbReference type="Proteomes" id="UP001595625">
    <property type="component" value="Unassembled WGS sequence"/>
</dbReference>
<dbReference type="Pfam" id="PF06042">
    <property type="entry name" value="NTP_transf_6"/>
    <property type="match status" value="1"/>
</dbReference>
<accession>A0ABV7KSR5</accession>
<evidence type="ECO:0000313" key="1">
    <source>
        <dbReference type="EMBL" id="MFC3212531.1"/>
    </source>
</evidence>
<protein>
    <submittedName>
        <fullName evidence="1">Nucleotidyltransferase family protein</fullName>
    </submittedName>
</protein>
<organism evidence="1 2">
    <name type="scientific">Planomicrobium okeanokoites</name>
    <name type="common">Planococcus okeanokoites</name>
    <name type="synonym">Flavobacterium okeanokoites</name>
    <dbReference type="NCBI Taxonomy" id="244"/>
    <lineage>
        <taxon>Bacteria</taxon>
        <taxon>Bacillati</taxon>
        <taxon>Bacillota</taxon>
        <taxon>Bacilli</taxon>
        <taxon>Bacillales</taxon>
        <taxon>Caryophanaceae</taxon>
        <taxon>Planomicrobium</taxon>
    </lineage>
</organism>
<dbReference type="InterPro" id="IPR009267">
    <property type="entry name" value="NTP_transf_6"/>
</dbReference>
<dbReference type="RefSeq" id="WP_117313016.1">
    <property type="nucleotide sequence ID" value="NZ_JBHRUJ010000017.1"/>
</dbReference>
<dbReference type="PANTHER" id="PTHR39166">
    <property type="entry name" value="BLL1166 PROTEIN"/>
    <property type="match status" value="1"/>
</dbReference>
<proteinExistence type="predicted"/>
<sequence>MKTKEDVLNLIEKDGWMMEVLRTAESLQLPDWWVCAGFVRSKVWDRLHGYADRTPLGDIDVIYFDENALDEELEKDYESQLGRLMPGLPWSVKNQARMHEANALPPYRSAVDAISQFPETATALGAKLDEHGEFELTAPHGMDDLIRMKVCPTPAFEKDERLMEIYHQRVESKKWTEKWLKVEVDAGIKRH</sequence>
<name>A0ABV7KSR5_PLAOK</name>